<reference evidence="1 2" key="1">
    <citation type="journal article" date="2012" name="Genome Res.">
        <title>Genomic basis of endosymbiont-conferred protection against an insect parasitoid.</title>
        <authorList>
            <person name="Hansen A.K."/>
            <person name="Vorburger C."/>
            <person name="Moran N.A."/>
        </authorList>
    </citation>
    <scope>NUCLEOTIDE SEQUENCE [LARGE SCALE GENOMIC DNA]</scope>
    <source>
        <strain evidence="2">R5.15</strain>
    </source>
</reference>
<evidence type="ECO:0000313" key="1">
    <source>
        <dbReference type="EMBL" id="EGY28254.1"/>
    </source>
</evidence>
<accession>G2H178</accession>
<dbReference type="AlphaFoldDB" id="G2H178"/>
<protein>
    <submittedName>
        <fullName evidence="1">Uncharacterized protein</fullName>
    </submittedName>
</protein>
<organism evidence="1 2">
    <name type="scientific">Candidatus Regiella insecticola 5.15</name>
    <dbReference type="NCBI Taxonomy" id="1005043"/>
    <lineage>
        <taxon>Bacteria</taxon>
        <taxon>Pseudomonadati</taxon>
        <taxon>Pseudomonadota</taxon>
        <taxon>Gammaproteobacteria</taxon>
        <taxon>Enterobacterales</taxon>
        <taxon>Enterobacteriaceae</taxon>
        <taxon>aphid secondary symbionts</taxon>
        <taxon>Candidatus Regiella</taxon>
    </lineage>
</organism>
<gene>
    <name evidence="1" type="ORF">Rin_00018160</name>
</gene>
<comment type="caution">
    <text evidence="1">The sequence shown here is derived from an EMBL/GenBank/DDBJ whole genome shotgun (WGS) entry which is preliminary data.</text>
</comment>
<dbReference type="EMBL" id="AGCA01000427">
    <property type="protein sequence ID" value="EGY28254.1"/>
    <property type="molecule type" value="Genomic_DNA"/>
</dbReference>
<sequence>MTKLLGVNTTFSDRYYSATEDLAAITLKQTLSLLSKKYICPEIISIP</sequence>
<feature type="non-terminal residue" evidence="1">
    <location>
        <position position="47"/>
    </location>
</feature>
<proteinExistence type="predicted"/>
<name>G2H178_9ENTR</name>
<evidence type="ECO:0000313" key="2">
    <source>
        <dbReference type="Proteomes" id="UP000004116"/>
    </source>
</evidence>
<dbReference type="Proteomes" id="UP000004116">
    <property type="component" value="Unassembled WGS sequence"/>
</dbReference>
<keyword evidence="2" id="KW-1185">Reference proteome</keyword>